<feature type="compositionally biased region" description="Polar residues" evidence="11">
    <location>
        <begin position="2852"/>
        <end position="2873"/>
    </location>
</feature>
<feature type="signal peptide" evidence="13">
    <location>
        <begin position="1"/>
        <end position="17"/>
    </location>
</feature>
<dbReference type="InterPro" id="IPR036179">
    <property type="entry name" value="Ig-like_dom_sf"/>
</dbReference>
<dbReference type="GO" id="GO:0007156">
    <property type="term" value="P:homophilic cell adhesion via plasma membrane adhesion molecules"/>
    <property type="evidence" value="ECO:0007669"/>
    <property type="project" value="TreeGrafter"/>
</dbReference>
<evidence type="ECO:0000259" key="14">
    <source>
        <dbReference type="PROSITE" id="PS50026"/>
    </source>
</evidence>
<protein>
    <recommendedName>
        <fullName evidence="20">Hemicentin-1</fullName>
    </recommendedName>
</protein>
<keyword evidence="7 12" id="KW-1133">Transmembrane helix</keyword>
<name>A0A1X7ULZ9_AMPQE</name>
<feature type="domain" description="Ig-like" evidence="17">
    <location>
        <begin position="1553"/>
        <end position="1647"/>
    </location>
</feature>
<evidence type="ECO:0000256" key="11">
    <source>
        <dbReference type="SAM" id="MobiDB-lite"/>
    </source>
</evidence>
<dbReference type="InterPro" id="IPR000832">
    <property type="entry name" value="GPCR_2_secretin-like"/>
</dbReference>
<evidence type="ECO:0000313" key="18">
    <source>
        <dbReference type="EnsemblMetazoa" id="Aqu2.1.28798_001"/>
    </source>
</evidence>
<evidence type="ECO:0000256" key="13">
    <source>
        <dbReference type="SAM" id="SignalP"/>
    </source>
</evidence>
<dbReference type="GO" id="GO:0004930">
    <property type="term" value="F:G protein-coupled receptor activity"/>
    <property type="evidence" value="ECO:0007669"/>
    <property type="project" value="InterPro"/>
</dbReference>
<comment type="caution">
    <text evidence="10">Lacks conserved residue(s) required for the propagation of feature annotation.</text>
</comment>
<reference evidence="18" key="2">
    <citation type="submission" date="2017-05" db="UniProtKB">
        <authorList>
            <consortium name="EnsemblMetazoa"/>
        </authorList>
    </citation>
    <scope>IDENTIFICATION</scope>
</reference>
<dbReference type="PROSITE" id="PS00010">
    <property type="entry name" value="ASX_HYDROXYL"/>
    <property type="match status" value="1"/>
</dbReference>
<dbReference type="PANTHER" id="PTHR45080:SF8">
    <property type="entry name" value="IG-LIKE DOMAIN-CONTAINING PROTEIN"/>
    <property type="match status" value="1"/>
</dbReference>
<dbReference type="SUPFAM" id="SSF48726">
    <property type="entry name" value="Immunoglobulin"/>
    <property type="match status" value="19"/>
</dbReference>
<feature type="domain" description="Ig-like" evidence="17">
    <location>
        <begin position="327"/>
        <end position="427"/>
    </location>
</feature>
<dbReference type="InterPro" id="IPR003598">
    <property type="entry name" value="Ig_sub2"/>
</dbReference>
<dbReference type="InterPro" id="IPR003599">
    <property type="entry name" value="Ig_sub"/>
</dbReference>
<feature type="domain" description="G-protein coupled receptors family 2 profile 2" evidence="16">
    <location>
        <begin position="2578"/>
        <end position="2830"/>
    </location>
</feature>
<dbReference type="InterPro" id="IPR000203">
    <property type="entry name" value="GPS"/>
</dbReference>
<feature type="region of interest" description="Disordered" evidence="11">
    <location>
        <begin position="2963"/>
        <end position="3038"/>
    </location>
</feature>
<feature type="compositionally biased region" description="Low complexity" evidence="11">
    <location>
        <begin position="3052"/>
        <end position="3073"/>
    </location>
</feature>
<evidence type="ECO:0000256" key="12">
    <source>
        <dbReference type="SAM" id="Phobius"/>
    </source>
</evidence>
<dbReference type="Pfam" id="PF07679">
    <property type="entry name" value="I-set"/>
    <property type="match status" value="2"/>
</dbReference>
<feature type="transmembrane region" description="Helical" evidence="12">
    <location>
        <begin position="2580"/>
        <end position="2602"/>
    </location>
</feature>
<dbReference type="PROSITE" id="PS50261">
    <property type="entry name" value="G_PROTEIN_RECEP_F2_4"/>
    <property type="match status" value="1"/>
</dbReference>
<dbReference type="KEGG" id="aqu:105313132"/>
<keyword evidence="5 12" id="KW-0812">Transmembrane</keyword>
<dbReference type="Pfam" id="PF13895">
    <property type="entry name" value="Ig_2"/>
    <property type="match status" value="1"/>
</dbReference>
<keyword evidence="4" id="KW-1003">Cell membrane</keyword>
<proteinExistence type="inferred from homology"/>
<reference evidence="19" key="1">
    <citation type="journal article" date="2010" name="Nature">
        <title>The Amphimedon queenslandica genome and the evolution of animal complexity.</title>
        <authorList>
            <person name="Srivastava M."/>
            <person name="Simakov O."/>
            <person name="Chapman J."/>
            <person name="Fahey B."/>
            <person name="Gauthier M.E."/>
            <person name="Mitros T."/>
            <person name="Richards G.S."/>
            <person name="Conaco C."/>
            <person name="Dacre M."/>
            <person name="Hellsten U."/>
            <person name="Larroux C."/>
            <person name="Putnam N.H."/>
            <person name="Stanke M."/>
            <person name="Adamska M."/>
            <person name="Darling A."/>
            <person name="Degnan S.M."/>
            <person name="Oakley T.H."/>
            <person name="Plachetzki D.C."/>
            <person name="Zhai Y."/>
            <person name="Adamski M."/>
            <person name="Calcino A."/>
            <person name="Cummins S.F."/>
            <person name="Goodstein D.M."/>
            <person name="Harris C."/>
            <person name="Jackson D.J."/>
            <person name="Leys S.P."/>
            <person name="Shu S."/>
            <person name="Woodcroft B.J."/>
            <person name="Vervoort M."/>
            <person name="Kosik K.S."/>
            <person name="Manning G."/>
            <person name="Degnan B.M."/>
            <person name="Rokhsar D.S."/>
        </authorList>
    </citation>
    <scope>NUCLEOTIDE SEQUENCE [LARGE SCALE GENOMIC DNA]</scope>
</reference>
<comment type="subcellular location">
    <subcellularLocation>
        <location evidence="2">Cell membrane</location>
    </subcellularLocation>
    <subcellularLocation>
        <location evidence="1">Membrane</location>
        <topology evidence="1">Multi-pass membrane protein</topology>
    </subcellularLocation>
</comment>
<keyword evidence="8 12" id="KW-0472">Membrane</keyword>
<feature type="domain" description="GAIN-B" evidence="15">
    <location>
        <begin position="2425"/>
        <end position="2568"/>
    </location>
</feature>
<dbReference type="SUPFAM" id="SSF57196">
    <property type="entry name" value="EGF/Laminin"/>
    <property type="match status" value="1"/>
</dbReference>
<feature type="domain" description="Ig-like" evidence="17">
    <location>
        <begin position="1140"/>
        <end position="1307"/>
    </location>
</feature>
<evidence type="ECO:0000256" key="3">
    <source>
        <dbReference type="ARBA" id="ARBA00007343"/>
    </source>
</evidence>
<feature type="domain" description="Ig-like" evidence="17">
    <location>
        <begin position="1878"/>
        <end position="1992"/>
    </location>
</feature>
<feature type="domain" description="Ig-like" evidence="17">
    <location>
        <begin position="735"/>
        <end position="835"/>
    </location>
</feature>
<dbReference type="CDD" id="cd15040">
    <property type="entry name" value="7tmB2_Adhesion"/>
    <property type="match status" value="1"/>
</dbReference>
<feature type="domain" description="Ig-like" evidence="17">
    <location>
        <begin position="2046"/>
        <end position="2129"/>
    </location>
</feature>
<dbReference type="InterPro" id="IPR013783">
    <property type="entry name" value="Ig-like_fold"/>
</dbReference>
<dbReference type="GO" id="GO:0007166">
    <property type="term" value="P:cell surface receptor signaling pathway"/>
    <property type="evidence" value="ECO:0007669"/>
    <property type="project" value="InterPro"/>
</dbReference>
<dbReference type="InterPro" id="IPR017981">
    <property type="entry name" value="GPCR_2-like_7TM"/>
</dbReference>
<evidence type="ECO:0000313" key="19">
    <source>
        <dbReference type="Proteomes" id="UP000007879"/>
    </source>
</evidence>
<dbReference type="CDD" id="cd00096">
    <property type="entry name" value="Ig"/>
    <property type="match status" value="5"/>
</dbReference>
<evidence type="ECO:0000259" key="16">
    <source>
        <dbReference type="PROSITE" id="PS50261"/>
    </source>
</evidence>
<dbReference type="Pfam" id="PF01825">
    <property type="entry name" value="GPS"/>
    <property type="match status" value="1"/>
</dbReference>
<keyword evidence="10" id="KW-0245">EGF-like domain</keyword>
<keyword evidence="9" id="KW-1015">Disulfide bond</keyword>
<gene>
    <name evidence="18" type="primary">105313132</name>
</gene>
<dbReference type="PANTHER" id="PTHR45080">
    <property type="entry name" value="CONTACTIN 5"/>
    <property type="match status" value="1"/>
</dbReference>
<evidence type="ECO:0000256" key="4">
    <source>
        <dbReference type="ARBA" id="ARBA00022475"/>
    </source>
</evidence>
<feature type="chain" id="PRO_5013005170" description="Hemicentin-1" evidence="13">
    <location>
        <begin position="18"/>
        <end position="3082"/>
    </location>
</feature>
<dbReference type="InterPro" id="IPR000152">
    <property type="entry name" value="EGF-type_Asp/Asn_hydroxyl_site"/>
</dbReference>
<feature type="transmembrane region" description="Helical" evidence="12">
    <location>
        <begin position="2805"/>
        <end position="2829"/>
    </location>
</feature>
<dbReference type="eggNOG" id="KOG4475">
    <property type="taxonomic scope" value="Eukaryota"/>
</dbReference>
<dbReference type="GO" id="GO:0005886">
    <property type="term" value="C:plasma membrane"/>
    <property type="evidence" value="ECO:0007669"/>
    <property type="project" value="UniProtKB-SubCell"/>
</dbReference>
<dbReference type="PROSITE" id="PS50026">
    <property type="entry name" value="EGF_3"/>
    <property type="match status" value="1"/>
</dbReference>
<evidence type="ECO:0000256" key="6">
    <source>
        <dbReference type="ARBA" id="ARBA00022729"/>
    </source>
</evidence>
<evidence type="ECO:0000256" key="5">
    <source>
        <dbReference type="ARBA" id="ARBA00022692"/>
    </source>
</evidence>
<evidence type="ECO:0000256" key="1">
    <source>
        <dbReference type="ARBA" id="ARBA00004141"/>
    </source>
</evidence>
<evidence type="ECO:0008006" key="20">
    <source>
        <dbReference type="Google" id="ProtNLM"/>
    </source>
</evidence>
<comment type="similarity">
    <text evidence="3">Belongs to the G-protein coupled receptor 2 family. Adhesion G-protein coupled receptor (ADGR) subfamily.</text>
</comment>
<feature type="transmembrane region" description="Helical" evidence="12">
    <location>
        <begin position="2683"/>
        <end position="2704"/>
    </location>
</feature>
<dbReference type="InterPro" id="IPR013106">
    <property type="entry name" value="Ig_V-set"/>
</dbReference>
<feature type="domain" description="Ig-like" evidence="17">
    <location>
        <begin position="124"/>
        <end position="219"/>
    </location>
</feature>
<dbReference type="SMART" id="SM00409">
    <property type="entry name" value="IG"/>
    <property type="match status" value="19"/>
</dbReference>
<dbReference type="SMART" id="SM00408">
    <property type="entry name" value="IGc2"/>
    <property type="match status" value="16"/>
</dbReference>
<sequence length="3082" mass="335635">MAMACLYLVAGVAFLLAGRTIAVAPVVAPLDGSQQVAVSPEPHNLTFVVAPPVFPSNISWTYHNGLNTEIIDENTNPFLSFSPSRLTLTLSLPLSQNEGTYTLTATNEDGSSSAFITLDIKSRPAFITLPSSQNKHERENVTFPCFATGDPTPSIEWIFNDTFVINSSNEKYQIGLFGESNFGSLTVQDLEFPNTGVYICRASNQFGSLNATAVDLGVQVLPSVTSQPSDIAPVAGGVAYLRCSVRGFPPVNVYWTKNITNVTELDSVVRYTTNSVYDHSSLTTHSTLTLNGSVLSTDGNYTCTATNNLKSFESATSMEAEVIVQYPPATSVSDSTVRVNQSFSTTFNCSSFGIPPPSLFWYFNGSNLESGGNVVVTRTSFVNESDLYIRSIELAIVNADRAAREGSYTCVAVNNVNNLISSPENVTTQVFVQVPPRLVLPNGPSVLGVVGSSVTLRFQVEDASPDVLPERTFWSFQGTPLSSNLSDRFAYSMDRRSLAINDLTHQDEGLYSVMVVNEAGTDSSEINLHIEAAPVLVSPFLTDSIVLQGNSTELRCSITSEPQPSVQWLFNSNPLNLSISRLSVGFFNGSEVREYFSVLSISEATMGDTGDYTCLVTNVHGTVNNTAHVEVQIPPIITQGPNDTLSIRGFSVSLSCQTFGSPTPNITWLKGSMAVSSSPSISITSIRNGFTRESVLTFLNLSFSDAEDYTCLAQNDLVTLTSGNSTPAQLIVNQPPLLASSTDEFSIFNQSQTVNISCHFLGLPPPSISWSRSDSADLSDSVKFTTFISSSEPPEGGVISSSTLQVTDVGESDTGNYTCTAANRATGPMEPLNITSHSLRVLVQTSPLVNRVSAQTEIGVLTRNITLVFSVSRDVPAVVPIDIKWFLNGTEILSDDRHMFSDSRESLSIYNLTLPFDEGEYSVVASNIIGNGTESLFLDVEIAPIITSNSGRVNTIEGNNATFHCLGVSEPVHFTSWRFNGTDISPDSIKYSIIGNNTSNSTLIVHNVSLTDQGLYACHADNVHGVDSAVSVLFVQVPPYISSPPSSSTVLVNTSAAFRCCSGGIPLPSIQWLKNGTIIDEANRTSFTIQESTYENCSVLNIANPVFSDRGEYACVSRNQLAEELMAISDPVELIVQYPPQVFRLSQATYTRNESDSFTIECTSFGVPLPTLYWVPGPLNITNRIGDGDLFLTNGELASFLSSISGHTNRLVNLTDQCPMNRGPSVCRGNVESSNDTNVECDRINGSLCPVSCGIDITSYNETRDDGRPVSVSRLTLCSLLKSEELSYTCVAVNNVTNDIGTPEAVSANLVVQVEPYVFSSQTDTQIAFRGHSTTLDFNISLASPDVPPEGITWSFTHRFLDISEIITGSGDHYEFSESHRSLTLFNLTTNDTGYYELTATNPAGTDRHTIELSVQALPEIIRSTRSPVITVTDSVVPLDCFADGSPLQNVSWTFTNASGVLLFEIRFVIDNDTARTGYTEYLPLVEGITRTYIMERFSISDNTVPSAMEYGRLSIRDINAFDAGVYTCTLTNEYNLMEPDTYSVQVQVQLYPSISTHPQSTQCTSGDSCSLNCTVTGVPAPNITWYHDGTLVDDHSIQFTYTYNQTTSVLNIASVNYLTNSGRYHCVGNNTLYSPGSAESNEAMLTVLYPSKVLSLPSHTIINETFTATLTCIVTGNPRPTVTWSIGSRALASSNNGKYVITTNNSMGGLLFNVTSVLNISNVNKSDEAVYTCSSENEVRNNIGVNRIAISRLTIQVPPTVVGMNKESVEKGSEIIISFNITRASPPVSLDDIIWSFTSINDVQSRPMILNVTCAEMENATCVDSQRYQRYNFTFDHNLTTLTIQDAQVEDYGTFALSVSNPAGMSSDSHLLKVIVPALLGNSTGMIFNKTKTQLDEVINITMSCTADGIPKPGIIWFYNDAILNFKPRVAFVPQDLNETIRPDVIHPNGTAVISILTITNANARDDSGLYACQAENIGGRSLLDPPNNLIINVPVENYCESSPCQNGGTCNNLERGFYCICGRVGQAVYSGDTCEIRTESEIAPRFLSVTSVDIFVALFKPVTLRCSAEGLPNPSIRWYRDGVFVEGSLGPSPNEYVIQEIRLEDRGNYHCVASNAVGVVASETVLVNINDVIEYIANLTVQVSSLREGVNITSAADTIVNTINSGIAGEEIGSNSTFFFIVRNGIPLNRTTNITVPIKITIRLQEDTPNDILRRNVEDRVSKFGHHLEISDNQGVRRFNYCPPDNTDIPSPDGDPALRLIIEWPEILFGRVQNVSCPCDFQLSSTVLLATRNCGGNLITGAAWERPNIQPCNFSVTTRQLCRLANLSSSELLNGLDNITGNIDKIDSAGVTVSATAINSVVDDVISNDTLVNTTMNVFNNIQGVSRQELVIAQRTSDSSEKMLRSLFNITNTLPANTTILRDRMAIMTGSFLNSSISSSHNSTSNATVMLPDGFLRDNRDNPFVFSVFTSDSLFIPNEDDGSTVGTPVLDFTLPDQDVSNLAEPIQLMFPNFTPPADGSRIPVCRFWDTENNEWSSDGCSLVGGNICSCDHLTSFAILLDVAAEEPPTAAEAEVFQYLTYIGLTVSIICLIVTLITYLGTPKLRNSEASQLLIHLSFALLGLYFTFIIAAQGDRLTKPVCGIIGALVHYFFLAVFFIMAAESVDLFIKLVIVLGPKIQRFILKTAIIGWIAPLFVVLFCFVPDSDHYIHPHYCGPSGFPLYIGILLPFSVIYIFNYTIFFIIMISLIKKSASSKFSEAKKKNRKAEIKKQCRVAFTVSVLFGLGWGFGVLASSAIGSTPVRIIFNSIFTIFTVFQGFFIFLLYVVLSPNARNIWKRWILRKEATKSTEASSSVGPSTSRTTQKTNASNNYGRKAGGIGGGKGTLYRNVYSAAKGKSSSPYITKDLISSEFASSQPVVEELKERLRFRSIDDEDEDRTFMNPLDDLGDVMSLVSDTQSLHETTFSFPNPNPPSSQSQEEDDEERDDLGDIEEGPGKCSTFKNPLRQSLHRTTSRSSRPPDETELLSQSTSTDEPAQTVTLDLNAINGFTLSNGSSSLSQSQGLSGHDGSLLIRDEQVSEL</sequence>
<keyword evidence="19" id="KW-1185">Reference proteome</keyword>
<feature type="transmembrane region" description="Helical" evidence="12">
    <location>
        <begin position="2645"/>
        <end position="2663"/>
    </location>
</feature>
<feature type="domain" description="Ig-like" evidence="17">
    <location>
        <begin position="1316"/>
        <end position="1414"/>
    </location>
</feature>
<keyword evidence="6 13" id="KW-0732">Signal</keyword>
<dbReference type="OrthoDB" id="5985519at2759"/>
<dbReference type="SUPFAM" id="SSF81321">
    <property type="entry name" value="Family A G protein-coupled receptor-like"/>
    <property type="match status" value="1"/>
</dbReference>
<dbReference type="PROSITE" id="PS50221">
    <property type="entry name" value="GAIN_B"/>
    <property type="match status" value="1"/>
</dbReference>
<dbReference type="Pfam" id="PF13927">
    <property type="entry name" value="Ig_3"/>
    <property type="match status" value="11"/>
</dbReference>
<dbReference type="InterPro" id="IPR013098">
    <property type="entry name" value="Ig_I-set"/>
</dbReference>
<dbReference type="CDD" id="cd00054">
    <property type="entry name" value="EGF_CA"/>
    <property type="match status" value="1"/>
</dbReference>
<dbReference type="Gene3D" id="1.20.1070.10">
    <property type="entry name" value="Rhodopsin 7-helix transmembrane proteins"/>
    <property type="match status" value="1"/>
</dbReference>
<dbReference type="Proteomes" id="UP000007879">
    <property type="component" value="Unassembled WGS sequence"/>
</dbReference>
<dbReference type="InterPro" id="IPR057244">
    <property type="entry name" value="GAIN_B"/>
</dbReference>
<feature type="domain" description="Ig-like" evidence="17">
    <location>
        <begin position="1039"/>
        <end position="1129"/>
    </location>
</feature>
<feature type="domain" description="EGF-like" evidence="14">
    <location>
        <begin position="1997"/>
        <end position="2037"/>
    </location>
</feature>
<feature type="compositionally biased region" description="Acidic residues" evidence="11">
    <location>
        <begin position="2979"/>
        <end position="2994"/>
    </location>
</feature>
<evidence type="ECO:0000256" key="9">
    <source>
        <dbReference type="ARBA" id="ARBA00023157"/>
    </source>
</evidence>
<dbReference type="EnsemblMetazoa" id="XM_019997848.1">
    <property type="protein sequence ID" value="XP_019853407.1"/>
    <property type="gene ID" value="LOC105313132"/>
</dbReference>
<evidence type="ECO:0000259" key="17">
    <source>
        <dbReference type="PROSITE" id="PS50835"/>
    </source>
</evidence>
<dbReference type="Pfam" id="PF00008">
    <property type="entry name" value="EGF"/>
    <property type="match status" value="1"/>
</dbReference>
<dbReference type="SMART" id="SM00303">
    <property type="entry name" value="GPS"/>
    <property type="match status" value="1"/>
</dbReference>
<feature type="domain" description="Ig-like" evidence="17">
    <location>
        <begin position="944"/>
        <end position="1031"/>
    </location>
</feature>
<evidence type="ECO:0000256" key="8">
    <source>
        <dbReference type="ARBA" id="ARBA00023136"/>
    </source>
</evidence>
<dbReference type="PROSITE" id="PS50835">
    <property type="entry name" value="IG_LIKE"/>
    <property type="match status" value="15"/>
</dbReference>
<feature type="domain" description="Ig-like" evidence="17">
    <location>
        <begin position="222"/>
        <end position="319"/>
    </location>
</feature>
<feature type="domain" description="Ig-like" evidence="17">
    <location>
        <begin position="635"/>
        <end position="731"/>
    </location>
</feature>
<feature type="domain" description="Ig-like" evidence="17">
    <location>
        <begin position="1651"/>
        <end position="1752"/>
    </location>
</feature>
<feature type="transmembrane region" description="Helical" evidence="12">
    <location>
        <begin position="2724"/>
        <end position="2750"/>
    </location>
</feature>
<dbReference type="InterPro" id="IPR046338">
    <property type="entry name" value="GAIN_dom_sf"/>
</dbReference>
<dbReference type="InterPro" id="IPR000742">
    <property type="entry name" value="EGF"/>
</dbReference>
<dbReference type="eggNOG" id="KOG4193">
    <property type="taxonomic scope" value="Eukaryota"/>
</dbReference>
<feature type="region of interest" description="Disordered" evidence="11">
    <location>
        <begin position="3050"/>
        <end position="3082"/>
    </location>
</feature>
<dbReference type="Gene3D" id="2.60.220.50">
    <property type="match status" value="1"/>
</dbReference>
<dbReference type="Gene3D" id="2.60.40.10">
    <property type="entry name" value="Immunoglobulins"/>
    <property type="match status" value="19"/>
</dbReference>
<dbReference type="SMART" id="SM00406">
    <property type="entry name" value="IGv"/>
    <property type="match status" value="5"/>
</dbReference>
<feature type="transmembrane region" description="Helical" evidence="12">
    <location>
        <begin position="2776"/>
        <end position="2799"/>
    </location>
</feature>
<dbReference type="EnsemblMetazoa" id="Aqu2.1.28798_001">
    <property type="protein sequence ID" value="Aqu2.1.28798_001"/>
    <property type="gene ID" value="Aqu2.1.28798"/>
</dbReference>
<dbReference type="Pfam" id="PF00002">
    <property type="entry name" value="7tm_2"/>
    <property type="match status" value="1"/>
</dbReference>
<evidence type="ECO:0000256" key="10">
    <source>
        <dbReference type="PROSITE-ProRule" id="PRU00076"/>
    </source>
</evidence>
<evidence type="ECO:0000259" key="15">
    <source>
        <dbReference type="PROSITE" id="PS50221"/>
    </source>
</evidence>
<evidence type="ECO:0000256" key="7">
    <source>
        <dbReference type="ARBA" id="ARBA00022989"/>
    </source>
</evidence>
<dbReference type="InterPro" id="IPR007110">
    <property type="entry name" value="Ig-like_dom"/>
</dbReference>
<feature type="domain" description="Ig-like" evidence="17">
    <location>
        <begin position="534"/>
        <end position="630"/>
    </location>
</feature>
<dbReference type="Gene3D" id="2.10.25.10">
    <property type="entry name" value="Laminin"/>
    <property type="match status" value="1"/>
</dbReference>
<feature type="domain" description="Ig-like" evidence="17">
    <location>
        <begin position="1419"/>
        <end position="1546"/>
    </location>
</feature>
<feature type="region of interest" description="Disordered" evidence="11">
    <location>
        <begin position="2852"/>
        <end position="2877"/>
    </location>
</feature>
<dbReference type="InterPro" id="IPR050958">
    <property type="entry name" value="Cell_Adh-Cytoskel_Orgn"/>
</dbReference>
<organism evidence="18">
    <name type="scientific">Amphimedon queenslandica</name>
    <name type="common">Sponge</name>
    <dbReference type="NCBI Taxonomy" id="400682"/>
    <lineage>
        <taxon>Eukaryota</taxon>
        <taxon>Metazoa</taxon>
        <taxon>Porifera</taxon>
        <taxon>Demospongiae</taxon>
        <taxon>Heteroscleromorpha</taxon>
        <taxon>Haplosclerida</taxon>
        <taxon>Niphatidae</taxon>
        <taxon>Amphimedon</taxon>
    </lineage>
</organism>
<accession>A0A1X7ULZ9</accession>
<feature type="transmembrane region" description="Helical" evidence="12">
    <location>
        <begin position="2614"/>
        <end position="2633"/>
    </location>
</feature>
<feature type="compositionally biased region" description="Polar residues" evidence="11">
    <location>
        <begin position="3026"/>
        <end position="3038"/>
    </location>
</feature>
<dbReference type="InParanoid" id="A0A1X7ULZ9"/>
<evidence type="ECO:0000256" key="2">
    <source>
        <dbReference type="ARBA" id="ARBA00004236"/>
    </source>
</evidence>